<reference evidence="2 3" key="1">
    <citation type="submission" date="2014-11" db="EMBL/GenBank/DDBJ databases">
        <authorList>
            <person name="Zhu J."/>
            <person name="Qi W."/>
            <person name="Song R."/>
        </authorList>
    </citation>
    <scope>NUCLEOTIDE SEQUENCE [LARGE SCALE GENOMIC DNA]</scope>
</reference>
<dbReference type="OrthoDB" id="60284at2759"/>
<dbReference type="VEuPathDB" id="CryptoDB:Vbra_2771"/>
<dbReference type="Proteomes" id="UP000041254">
    <property type="component" value="Unassembled WGS sequence"/>
</dbReference>
<name>A0A0G4ENC5_VITBC</name>
<organism evidence="2 3">
    <name type="scientific">Vitrella brassicaformis (strain CCMP3155)</name>
    <dbReference type="NCBI Taxonomy" id="1169540"/>
    <lineage>
        <taxon>Eukaryota</taxon>
        <taxon>Sar</taxon>
        <taxon>Alveolata</taxon>
        <taxon>Colpodellida</taxon>
        <taxon>Vitrellaceae</taxon>
        <taxon>Vitrella</taxon>
    </lineage>
</organism>
<accession>A0A0G4ENC5</accession>
<sequence>MDETLPHLCETSWGEELRQYDEKRLACSDEFFQGRQEKFSHAHIKAREQVFNPLLQLYRDPNQEEESRMSEMARTLQSLNAARDKQLMEETTYNVVTNEERLPPGKDHLSTIPKDMAGLAGRKSRRPDKPRMTRGADAPPRFLNTFADFNIVTNRPHDEHNTSLAMTGCRPRPSDPIKEPRAKLIPPFNIRDFNIVNNKYYAHNEEKERMEKTISLLEATKKFRKTNRFDPLLGVFNERDEERRARRIEMEVTCSAPLRQAEGRPDFMLFRESEHYDMIGHRAFNLDLLADVDEALRARKARFSMRHNVDASRSATEGERTAKIEARQIHRASPERFKAQLDRGHDILTNEPYLGRYGRCIAKPRVYYNTRPTAWQRLAKTSLASAC</sequence>
<dbReference type="OMA" id="PKIYTQK"/>
<evidence type="ECO:0000313" key="2">
    <source>
        <dbReference type="EMBL" id="CEL98730.1"/>
    </source>
</evidence>
<dbReference type="EMBL" id="CDMY01000275">
    <property type="protein sequence ID" value="CEL98730.1"/>
    <property type="molecule type" value="Genomic_DNA"/>
</dbReference>
<proteinExistence type="predicted"/>
<evidence type="ECO:0000313" key="3">
    <source>
        <dbReference type="Proteomes" id="UP000041254"/>
    </source>
</evidence>
<feature type="region of interest" description="Disordered" evidence="1">
    <location>
        <begin position="119"/>
        <end position="140"/>
    </location>
</feature>
<dbReference type="AlphaFoldDB" id="A0A0G4ENC5"/>
<protein>
    <submittedName>
        <fullName evidence="2">Uncharacterized protein</fullName>
    </submittedName>
</protein>
<evidence type="ECO:0000256" key="1">
    <source>
        <dbReference type="SAM" id="MobiDB-lite"/>
    </source>
</evidence>
<dbReference type="InParanoid" id="A0A0G4ENC5"/>
<keyword evidence="3" id="KW-1185">Reference proteome</keyword>
<gene>
    <name evidence="2" type="ORF">Vbra_2771</name>
</gene>